<feature type="region of interest" description="Disordered" evidence="3">
    <location>
        <begin position="279"/>
        <end position="303"/>
    </location>
</feature>
<keyword evidence="5" id="KW-1185">Reference proteome</keyword>
<dbReference type="CDD" id="cd00058">
    <property type="entry name" value="beta-trefoil_FGF"/>
    <property type="match status" value="1"/>
</dbReference>
<evidence type="ECO:0000256" key="2">
    <source>
        <dbReference type="RuleBase" id="RU049442"/>
    </source>
</evidence>
<feature type="compositionally biased region" description="Basic residues" evidence="3">
    <location>
        <begin position="138"/>
        <end position="153"/>
    </location>
</feature>
<dbReference type="Pfam" id="PF00167">
    <property type="entry name" value="FGF"/>
    <property type="match status" value="1"/>
</dbReference>
<comment type="caution">
    <text evidence="4">The sequence shown here is derived from an EMBL/GenBank/DDBJ whole genome shotgun (WGS) entry which is preliminary data.</text>
</comment>
<reference evidence="4 5" key="1">
    <citation type="journal article" date="2024" name="BMC Genomics">
        <title>De novo assembly and annotation of Popillia japonica's genome with initial clues to its potential as an invasive pest.</title>
        <authorList>
            <person name="Cucini C."/>
            <person name="Boschi S."/>
            <person name="Funari R."/>
            <person name="Cardaioli E."/>
            <person name="Iannotti N."/>
            <person name="Marturano G."/>
            <person name="Paoli F."/>
            <person name="Bruttini M."/>
            <person name="Carapelli A."/>
            <person name="Frati F."/>
            <person name="Nardi F."/>
        </authorList>
    </citation>
    <scope>NUCLEOTIDE SEQUENCE [LARGE SCALE GENOMIC DNA]</scope>
    <source>
        <strain evidence="4">DMR45628</strain>
    </source>
</reference>
<accession>A0AAW1L4W9</accession>
<evidence type="ECO:0000313" key="4">
    <source>
        <dbReference type="EMBL" id="KAK9728428.1"/>
    </source>
</evidence>
<evidence type="ECO:0000313" key="5">
    <source>
        <dbReference type="Proteomes" id="UP001458880"/>
    </source>
</evidence>
<dbReference type="Proteomes" id="UP001458880">
    <property type="component" value="Unassembled WGS sequence"/>
</dbReference>
<feature type="region of interest" description="Disordered" evidence="3">
    <location>
        <begin position="206"/>
        <end position="235"/>
    </location>
</feature>
<sequence length="303" mass="34316">MTVGVGKLKIQGVSTCQYLCMDCSGLLYGSRIFGDECVFNEVIERNDYNTYTSTKYSNDKRTFYLALNRTGQPKRVMLKARQQLGRMSSFTRVLTLPVMSEGSEGTHPVRHHAHMCSVLATESTAINRDEQFTNRQAKCSKKKKKKRKKKKKKCESCNNGNGDNGNTNGTALATLPTAKRHNKNKVQKMNRLCKNKNSEECQRVAGVNKKKQKKFDGDNNRQQTVNSKKKKKNPKFAKNKKLRVITTELPSTVVVPFTTEESLLDEDYMVDNSTHWDWDAESSTTNPEESISTSTTTIVIHPD</sequence>
<feature type="compositionally biased region" description="Low complexity" evidence="3">
    <location>
        <begin position="281"/>
        <end position="303"/>
    </location>
</feature>
<dbReference type="InterPro" id="IPR002209">
    <property type="entry name" value="Fibroblast_GF_fam"/>
</dbReference>
<organism evidence="4 5">
    <name type="scientific">Popillia japonica</name>
    <name type="common">Japanese beetle</name>
    <dbReference type="NCBI Taxonomy" id="7064"/>
    <lineage>
        <taxon>Eukaryota</taxon>
        <taxon>Metazoa</taxon>
        <taxon>Ecdysozoa</taxon>
        <taxon>Arthropoda</taxon>
        <taxon>Hexapoda</taxon>
        <taxon>Insecta</taxon>
        <taxon>Pterygota</taxon>
        <taxon>Neoptera</taxon>
        <taxon>Endopterygota</taxon>
        <taxon>Coleoptera</taxon>
        <taxon>Polyphaga</taxon>
        <taxon>Scarabaeiformia</taxon>
        <taxon>Scarabaeidae</taxon>
        <taxon>Rutelinae</taxon>
        <taxon>Popillia</taxon>
    </lineage>
</organism>
<feature type="compositionally biased region" description="Low complexity" evidence="3">
    <location>
        <begin position="158"/>
        <end position="170"/>
    </location>
</feature>
<comment type="similarity">
    <text evidence="1 2">Belongs to the heparin-binding growth factors family.</text>
</comment>
<feature type="region of interest" description="Disordered" evidence="3">
    <location>
        <begin position="135"/>
        <end position="171"/>
    </location>
</feature>
<dbReference type="Gene3D" id="2.80.10.50">
    <property type="match status" value="1"/>
</dbReference>
<dbReference type="InterPro" id="IPR008996">
    <property type="entry name" value="IL1/FGF"/>
</dbReference>
<dbReference type="PRINTS" id="PR00263">
    <property type="entry name" value="HBGFFGF"/>
</dbReference>
<dbReference type="PRINTS" id="PR00262">
    <property type="entry name" value="IL1HBGF"/>
</dbReference>
<dbReference type="SMART" id="SM00442">
    <property type="entry name" value="FGF"/>
    <property type="match status" value="1"/>
</dbReference>
<dbReference type="InterPro" id="IPR056378">
    <property type="entry name" value="Let-756-like_FGF"/>
</dbReference>
<dbReference type="AlphaFoldDB" id="A0AAW1L4W9"/>
<dbReference type="PANTHER" id="PTHR11486">
    <property type="entry name" value="FIBROBLAST GROWTH FACTOR"/>
    <property type="match status" value="1"/>
</dbReference>
<dbReference type="EMBL" id="JASPKY010000170">
    <property type="protein sequence ID" value="KAK9728428.1"/>
    <property type="molecule type" value="Genomic_DNA"/>
</dbReference>
<dbReference type="GO" id="GO:0008083">
    <property type="term" value="F:growth factor activity"/>
    <property type="evidence" value="ECO:0007669"/>
    <property type="project" value="InterPro"/>
</dbReference>
<name>A0AAW1L4W9_POPJA</name>
<dbReference type="SUPFAM" id="SSF50353">
    <property type="entry name" value="Cytokine"/>
    <property type="match status" value="1"/>
</dbReference>
<protein>
    <recommendedName>
        <fullName evidence="2">Fibroblast growth factor</fullName>
        <shortName evidence="2">FGF</shortName>
    </recommendedName>
</protein>
<evidence type="ECO:0000256" key="1">
    <source>
        <dbReference type="ARBA" id="ARBA00007936"/>
    </source>
</evidence>
<dbReference type="PROSITE" id="PS00247">
    <property type="entry name" value="HBGF_FGF"/>
    <property type="match status" value="1"/>
</dbReference>
<gene>
    <name evidence="4" type="ORF">QE152_g17976</name>
</gene>
<proteinExistence type="inferred from homology"/>
<evidence type="ECO:0000256" key="3">
    <source>
        <dbReference type="SAM" id="MobiDB-lite"/>
    </source>
</evidence>